<dbReference type="InterPro" id="IPR030678">
    <property type="entry name" value="Peptide/Ni-bd"/>
</dbReference>
<evidence type="ECO:0000256" key="2">
    <source>
        <dbReference type="ARBA" id="ARBA00005695"/>
    </source>
</evidence>
<organism evidence="6 7">
    <name type="scientific">Profundibacter amoris</name>
    <dbReference type="NCBI Taxonomy" id="2171755"/>
    <lineage>
        <taxon>Bacteria</taxon>
        <taxon>Pseudomonadati</taxon>
        <taxon>Pseudomonadota</taxon>
        <taxon>Alphaproteobacteria</taxon>
        <taxon>Rhodobacterales</taxon>
        <taxon>Paracoccaceae</taxon>
        <taxon>Profundibacter</taxon>
    </lineage>
</organism>
<feature type="domain" description="Solute-binding protein family 5" evidence="5">
    <location>
        <begin position="124"/>
        <end position="522"/>
    </location>
</feature>
<keyword evidence="4" id="KW-0812">Transmembrane</keyword>
<evidence type="ECO:0000313" key="6">
    <source>
        <dbReference type="EMBL" id="AXX98974.1"/>
    </source>
</evidence>
<dbReference type="RefSeq" id="WP_118943628.1">
    <property type="nucleotide sequence ID" value="NZ_CP032125.1"/>
</dbReference>
<dbReference type="Gene3D" id="3.10.105.10">
    <property type="entry name" value="Dipeptide-binding Protein, Domain 3"/>
    <property type="match status" value="1"/>
</dbReference>
<comment type="subcellular location">
    <subcellularLocation>
        <location evidence="1">Periplasm</location>
    </subcellularLocation>
</comment>
<dbReference type="Pfam" id="PF00496">
    <property type="entry name" value="SBP_bac_5"/>
    <property type="match status" value="1"/>
</dbReference>
<gene>
    <name evidence="6" type="ORF">BAR1_14175</name>
</gene>
<protein>
    <submittedName>
        <fullName evidence="6">ABC transporter substrate-binding protein</fullName>
    </submittedName>
</protein>
<keyword evidence="4" id="KW-1133">Transmembrane helix</keyword>
<dbReference type="AlphaFoldDB" id="A0A347UJE6"/>
<comment type="similarity">
    <text evidence="2">Belongs to the bacterial solute-binding protein 5 family.</text>
</comment>
<reference evidence="6 7" key="1">
    <citation type="submission" date="2018-09" db="EMBL/GenBank/DDBJ databases">
        <title>Profundibacter amoris BAR1 gen. nov., sp. nov., a new member of the Roseobacter clade isolated at Lokis Castle Vent Field on the Arctic Mid-Oceanic Ridge.</title>
        <authorList>
            <person name="Le Moine Bauer S."/>
            <person name="Sjoeberg A.G."/>
            <person name="L'Haridon S."/>
            <person name="Stokke R."/>
            <person name="Roalkvam I."/>
            <person name="Steen I.H."/>
            <person name="Dahle H."/>
        </authorList>
    </citation>
    <scope>NUCLEOTIDE SEQUENCE [LARGE SCALE GENOMIC DNA]</scope>
    <source>
        <strain evidence="6 7">BAR1</strain>
    </source>
</reference>
<keyword evidence="7" id="KW-1185">Reference proteome</keyword>
<dbReference type="PANTHER" id="PTHR30290">
    <property type="entry name" value="PERIPLASMIC BINDING COMPONENT OF ABC TRANSPORTER"/>
    <property type="match status" value="1"/>
</dbReference>
<evidence type="ECO:0000256" key="1">
    <source>
        <dbReference type="ARBA" id="ARBA00004418"/>
    </source>
</evidence>
<dbReference type="GO" id="GO:0015833">
    <property type="term" value="P:peptide transport"/>
    <property type="evidence" value="ECO:0007669"/>
    <property type="project" value="TreeGrafter"/>
</dbReference>
<dbReference type="GO" id="GO:0042884">
    <property type="term" value="P:microcin transport"/>
    <property type="evidence" value="ECO:0007669"/>
    <property type="project" value="TreeGrafter"/>
</dbReference>
<evidence type="ECO:0000256" key="3">
    <source>
        <dbReference type="ARBA" id="ARBA00022729"/>
    </source>
</evidence>
<name>A0A347UJE6_9RHOB</name>
<dbReference type="EMBL" id="CP032125">
    <property type="protein sequence ID" value="AXX98974.1"/>
    <property type="molecule type" value="Genomic_DNA"/>
</dbReference>
<dbReference type="InterPro" id="IPR039424">
    <property type="entry name" value="SBP_5"/>
</dbReference>
<dbReference type="Proteomes" id="UP000261704">
    <property type="component" value="Chromosome"/>
</dbReference>
<dbReference type="Gene3D" id="3.40.190.10">
    <property type="entry name" value="Periplasmic binding protein-like II"/>
    <property type="match status" value="1"/>
</dbReference>
<proteinExistence type="inferred from homology"/>
<dbReference type="InterPro" id="IPR000914">
    <property type="entry name" value="SBP_5_dom"/>
</dbReference>
<evidence type="ECO:0000259" key="5">
    <source>
        <dbReference type="Pfam" id="PF00496"/>
    </source>
</evidence>
<dbReference type="PIRSF" id="PIRSF002741">
    <property type="entry name" value="MppA"/>
    <property type="match status" value="1"/>
</dbReference>
<accession>A0A347UJE6</accession>
<dbReference type="CDD" id="cd08497">
    <property type="entry name" value="MbnE-like"/>
    <property type="match status" value="1"/>
</dbReference>
<evidence type="ECO:0000313" key="7">
    <source>
        <dbReference type="Proteomes" id="UP000261704"/>
    </source>
</evidence>
<dbReference type="KEGG" id="pamo:BAR1_14175"/>
<keyword evidence="3" id="KW-0732">Signal</keyword>
<dbReference type="GO" id="GO:0043190">
    <property type="term" value="C:ATP-binding cassette (ABC) transporter complex"/>
    <property type="evidence" value="ECO:0007669"/>
    <property type="project" value="InterPro"/>
</dbReference>
<evidence type="ECO:0000256" key="4">
    <source>
        <dbReference type="SAM" id="Phobius"/>
    </source>
</evidence>
<sequence>MPTRQSGTIVKSKNHDLARGLRIFFSAMVALALAVLWATSVRAEQKIIKSHGISTFGELKYPADFPYFDYVNPDAPKGGEFSTWGFGTFDSLTPYILKGNAATLSTAFFDTLMTGNLDEPDAMYGLVAETIEYPEDRSWAIFHMRPEAKFSDGTPVRAEDVVFSFEVLRDKGSPTYKVLFKDFENVEALDDLTVKFTFAADAIKRELPMTAAGIPIFSKAYYATRDFAESTLEPPLGSGAYELLSVDAGRSVAYKRRDDYWARDLPVNVGQNNFDVIKVEYFADYTAAFEAFKGGAYSYREEFLSKLWATGYDFPAIQKGWVIKEELPDGNPAGTQGFWFNLRRPQLQDPLVRQAISMAFNFEWSNKSLFYGIYTRTDSFWENSDMQAEGMPSEAELALLEPLRADIPESVFTEPAFVPAVSNPDKVSDRKLLRRAGKLLDQAGWTVGYDGFRYNDKGQKLTIEILNDGPSFERIINPFVENLKRLGVNAVYTRVDAAQAQDREKNFDFDVTTRRYSMSETPGIELRGIFGTSTADLKGSNNISGVKNPAVDSLIKTIEGAKSREKLTTAVKALDRVLRAMHIWVPQWYKPSHTIAYYDMFERPYTDTPPKTSLGELSIWWYNPEKAAALKAAGAFQ</sequence>
<feature type="transmembrane region" description="Helical" evidence="4">
    <location>
        <begin position="21"/>
        <end position="39"/>
    </location>
</feature>
<dbReference type="GO" id="GO:0030288">
    <property type="term" value="C:outer membrane-bounded periplasmic space"/>
    <property type="evidence" value="ECO:0007669"/>
    <property type="project" value="TreeGrafter"/>
</dbReference>
<dbReference type="OrthoDB" id="9803988at2"/>
<dbReference type="PANTHER" id="PTHR30290:SF64">
    <property type="entry name" value="ABC TRANSPORTER PERIPLASMIC BINDING PROTEIN"/>
    <property type="match status" value="1"/>
</dbReference>
<dbReference type="GO" id="GO:1904680">
    <property type="term" value="F:peptide transmembrane transporter activity"/>
    <property type="evidence" value="ECO:0007669"/>
    <property type="project" value="TreeGrafter"/>
</dbReference>
<keyword evidence="4" id="KW-0472">Membrane</keyword>
<dbReference type="SUPFAM" id="SSF53850">
    <property type="entry name" value="Periplasmic binding protein-like II"/>
    <property type="match status" value="1"/>
</dbReference>